<dbReference type="GO" id="GO:0005524">
    <property type="term" value="F:ATP binding"/>
    <property type="evidence" value="ECO:0007669"/>
    <property type="project" value="InterPro"/>
</dbReference>
<evidence type="ECO:0000256" key="4">
    <source>
        <dbReference type="ARBA" id="ARBA00048679"/>
    </source>
</evidence>
<dbReference type="InterPro" id="IPR011009">
    <property type="entry name" value="Kinase-like_dom_sf"/>
</dbReference>
<dbReference type="GO" id="GO:0004674">
    <property type="term" value="F:protein serine/threonine kinase activity"/>
    <property type="evidence" value="ECO:0007669"/>
    <property type="project" value="UniProtKB-EC"/>
</dbReference>
<dbReference type="Proteomes" id="UP000199069">
    <property type="component" value="Unassembled WGS sequence"/>
</dbReference>
<sequence>MACWRERRQELLDGLKYLPAVTNASSASSEEQLHLTLLAAEQDKRDPPTPLKRIRGAALTLDDFPPLSTLSSSGSFSRVELVRPSSALTGDENSRVGRVYVMKTLDRRWAFRMKAQQSPQHELAILRLGRTKDASNRIPRLIVSFLSPTSFHIVISHASGGDLWTLLEKANEGVAVGEERGLSEDWVRGWMAQLLNAVDWLHGKGWAHRDIKPQNLLLDAPGHLQLTDFGSAAPLSRNSSSIARKNCRALVGTPDYIAPEVLRHAEKVFQEAEEEDAAFGAGPSSAAGNDEKRAYGAEVDVWSCGVVLYELLYGKAPFFAEEIADTYEHIVQWQNHLTFPTTDCVSSAAVEAMRCMLVDPSSRPSFAKLKSFPWFAKVDWAKLRETTPAYIPPPAPSDLPSSPSFARSQAFSASSIDFSSFFSSPGLSILRPSPRTADGARREEREYWEAREWGGLLSLPDADEFDAAAPSCTTESAYAAAPEHTSSRQSQPRSTSPFETPARPLSRLQHLQHGTSRPKTHGTPGSSGRSRRMVSDIDAWREMQEHAWSVGMSARKGQPPRQTPDAAKASRLTAKEKKTGEAWSESKENEGVLGGLEKRQKDVVRQLEDIDRKYGPLFALAEQAGKKQ</sequence>
<feature type="compositionally biased region" description="Polar residues" evidence="5">
    <location>
        <begin position="512"/>
        <end position="528"/>
    </location>
</feature>
<dbReference type="AlphaFoldDB" id="A0A0K3C898"/>
<proteinExistence type="inferred from homology"/>
<comment type="similarity">
    <text evidence="2">Belongs to the protein kinase superfamily. STE Ser/Thr protein kinase family. COT1 subfamily.</text>
</comment>
<feature type="domain" description="Protein kinase" evidence="6">
    <location>
        <begin position="65"/>
        <end position="375"/>
    </location>
</feature>
<dbReference type="PANTHER" id="PTHR22988:SF71">
    <property type="entry name" value="CITRON RHO-INTERACTING KINASE"/>
    <property type="match status" value="1"/>
</dbReference>
<feature type="compositionally biased region" description="Basic and acidic residues" evidence="5">
    <location>
        <begin position="573"/>
        <end position="594"/>
    </location>
</feature>
<keyword evidence="8" id="KW-1185">Reference proteome</keyword>
<name>A0A0K3C898_RHOTO</name>
<feature type="region of interest" description="Disordered" evidence="5">
    <location>
        <begin position="476"/>
        <end position="537"/>
    </location>
</feature>
<gene>
    <name evidence="7" type="primary">FGENESH: predicted gene_1.581</name>
    <name evidence="7" type="ORF">BN2166_0005810</name>
</gene>
<dbReference type="SUPFAM" id="SSF56112">
    <property type="entry name" value="Protein kinase-like (PK-like)"/>
    <property type="match status" value="1"/>
</dbReference>
<evidence type="ECO:0000256" key="5">
    <source>
        <dbReference type="SAM" id="MobiDB-lite"/>
    </source>
</evidence>
<dbReference type="GO" id="GO:0005737">
    <property type="term" value="C:cytoplasm"/>
    <property type="evidence" value="ECO:0007669"/>
    <property type="project" value="TreeGrafter"/>
</dbReference>
<dbReference type="Gene3D" id="1.10.510.10">
    <property type="entry name" value="Transferase(Phosphotransferase) domain 1"/>
    <property type="match status" value="1"/>
</dbReference>
<dbReference type="PANTHER" id="PTHR22988">
    <property type="entry name" value="MYOTONIC DYSTROPHY S/T KINASE-RELATED"/>
    <property type="match status" value="1"/>
</dbReference>
<evidence type="ECO:0000256" key="1">
    <source>
        <dbReference type="ARBA" id="ARBA00022553"/>
    </source>
</evidence>
<dbReference type="PROSITE" id="PS50011">
    <property type="entry name" value="PROTEIN_KINASE_DOM"/>
    <property type="match status" value="1"/>
</dbReference>
<dbReference type="STRING" id="5286.A0A0K3C898"/>
<evidence type="ECO:0000313" key="8">
    <source>
        <dbReference type="Proteomes" id="UP000199069"/>
    </source>
</evidence>
<reference evidence="7 8" key="1">
    <citation type="submission" date="2015-07" db="EMBL/GenBank/DDBJ databases">
        <authorList>
            <person name="Cajimat M.N.B."/>
            <person name="Milazzo M.L."/>
            <person name="Fulhorst C.F."/>
        </authorList>
    </citation>
    <scope>NUCLEOTIDE SEQUENCE [LARGE SCALE GENOMIC DNA]</scope>
    <source>
        <strain evidence="7">Single colony</strain>
    </source>
</reference>
<evidence type="ECO:0000259" key="6">
    <source>
        <dbReference type="PROSITE" id="PS50011"/>
    </source>
</evidence>
<organism evidence="7 8">
    <name type="scientific">Rhodotorula toruloides</name>
    <name type="common">Yeast</name>
    <name type="synonym">Rhodosporidium toruloides</name>
    <dbReference type="NCBI Taxonomy" id="5286"/>
    <lineage>
        <taxon>Eukaryota</taxon>
        <taxon>Fungi</taxon>
        <taxon>Dikarya</taxon>
        <taxon>Basidiomycota</taxon>
        <taxon>Pucciniomycotina</taxon>
        <taxon>Microbotryomycetes</taxon>
        <taxon>Sporidiobolales</taxon>
        <taxon>Sporidiobolaceae</taxon>
        <taxon>Rhodotorula</taxon>
    </lineage>
</organism>
<evidence type="ECO:0000256" key="3">
    <source>
        <dbReference type="ARBA" id="ARBA00047899"/>
    </source>
</evidence>
<dbReference type="InterPro" id="IPR050839">
    <property type="entry name" value="Rho-assoc_Ser/Thr_Kinase"/>
</dbReference>
<dbReference type="SMART" id="SM00220">
    <property type="entry name" value="S_TKc"/>
    <property type="match status" value="1"/>
</dbReference>
<dbReference type="Gene3D" id="3.30.200.20">
    <property type="entry name" value="Phosphorylase Kinase, domain 1"/>
    <property type="match status" value="1"/>
</dbReference>
<feature type="compositionally biased region" description="Low complexity" evidence="5">
    <location>
        <begin position="487"/>
        <end position="497"/>
    </location>
</feature>
<comment type="catalytic activity">
    <reaction evidence="3">
        <text>L-threonyl-[protein] + ATP = O-phospho-L-threonyl-[protein] + ADP + H(+)</text>
        <dbReference type="Rhea" id="RHEA:46608"/>
        <dbReference type="Rhea" id="RHEA-COMP:11060"/>
        <dbReference type="Rhea" id="RHEA-COMP:11605"/>
        <dbReference type="ChEBI" id="CHEBI:15378"/>
        <dbReference type="ChEBI" id="CHEBI:30013"/>
        <dbReference type="ChEBI" id="CHEBI:30616"/>
        <dbReference type="ChEBI" id="CHEBI:61977"/>
        <dbReference type="ChEBI" id="CHEBI:456216"/>
        <dbReference type="EC" id="2.7.11.1"/>
    </reaction>
</comment>
<evidence type="ECO:0000256" key="2">
    <source>
        <dbReference type="ARBA" id="ARBA00038271"/>
    </source>
</evidence>
<evidence type="ECO:0000313" key="7">
    <source>
        <dbReference type="EMBL" id="CTR04720.1"/>
    </source>
</evidence>
<comment type="catalytic activity">
    <reaction evidence="4">
        <text>L-seryl-[protein] + ATP = O-phospho-L-seryl-[protein] + ADP + H(+)</text>
        <dbReference type="Rhea" id="RHEA:17989"/>
        <dbReference type="Rhea" id="RHEA-COMP:9863"/>
        <dbReference type="Rhea" id="RHEA-COMP:11604"/>
        <dbReference type="ChEBI" id="CHEBI:15378"/>
        <dbReference type="ChEBI" id="CHEBI:29999"/>
        <dbReference type="ChEBI" id="CHEBI:30616"/>
        <dbReference type="ChEBI" id="CHEBI:83421"/>
        <dbReference type="ChEBI" id="CHEBI:456216"/>
        <dbReference type="EC" id="2.7.11.1"/>
    </reaction>
</comment>
<dbReference type="InterPro" id="IPR000719">
    <property type="entry name" value="Prot_kinase_dom"/>
</dbReference>
<dbReference type="OMA" id="YWEAREW"/>
<keyword evidence="1" id="KW-0597">Phosphoprotein</keyword>
<dbReference type="EMBL" id="CWKI01000001">
    <property type="protein sequence ID" value="CTR04720.1"/>
    <property type="molecule type" value="Genomic_DNA"/>
</dbReference>
<keyword evidence="7" id="KW-0418">Kinase</keyword>
<dbReference type="GO" id="GO:0031032">
    <property type="term" value="P:actomyosin structure organization"/>
    <property type="evidence" value="ECO:0007669"/>
    <property type="project" value="TreeGrafter"/>
</dbReference>
<dbReference type="Pfam" id="PF00069">
    <property type="entry name" value="Pkinase"/>
    <property type="match status" value="2"/>
</dbReference>
<protein>
    <submittedName>
        <fullName evidence="7">BY PROTMAP: gi|342320712|gb|EGU12651.1| AGC/DMPK/GEK protein kinase [Rhodotorula glutinis ATCC 204091]</fullName>
    </submittedName>
</protein>
<keyword evidence="7" id="KW-0808">Transferase</keyword>
<accession>A0A0K3C898</accession>
<feature type="region of interest" description="Disordered" evidence="5">
    <location>
        <begin position="551"/>
        <end position="594"/>
    </location>
</feature>
<dbReference type="GO" id="GO:0005856">
    <property type="term" value="C:cytoskeleton"/>
    <property type="evidence" value="ECO:0007669"/>
    <property type="project" value="TreeGrafter"/>
</dbReference>